<organism evidence="1">
    <name type="scientific">marine metagenome</name>
    <dbReference type="NCBI Taxonomy" id="408172"/>
    <lineage>
        <taxon>unclassified sequences</taxon>
        <taxon>metagenomes</taxon>
        <taxon>ecological metagenomes</taxon>
    </lineage>
</organism>
<protein>
    <submittedName>
        <fullName evidence="1">Uncharacterized protein</fullName>
    </submittedName>
</protein>
<accession>A0A382JIN7</accession>
<proteinExistence type="predicted"/>
<sequence>MSANWLIHIDHQTLKTECVDRTEGDTRRAPKASILINFENGSSQSRHIIWSGSLFVRVPLPCDFQ</sequence>
<evidence type="ECO:0000313" key="1">
    <source>
        <dbReference type="EMBL" id="SVC11007.1"/>
    </source>
</evidence>
<dbReference type="EMBL" id="UINC01074124">
    <property type="protein sequence ID" value="SVC11007.1"/>
    <property type="molecule type" value="Genomic_DNA"/>
</dbReference>
<reference evidence="1" key="1">
    <citation type="submission" date="2018-05" db="EMBL/GenBank/DDBJ databases">
        <authorList>
            <person name="Lanie J.A."/>
            <person name="Ng W.-L."/>
            <person name="Kazmierczak K.M."/>
            <person name="Andrzejewski T.M."/>
            <person name="Davidsen T.M."/>
            <person name="Wayne K.J."/>
            <person name="Tettelin H."/>
            <person name="Glass J.I."/>
            <person name="Rusch D."/>
            <person name="Podicherti R."/>
            <person name="Tsui H.-C.T."/>
            <person name="Winkler M.E."/>
        </authorList>
    </citation>
    <scope>NUCLEOTIDE SEQUENCE</scope>
</reference>
<name>A0A382JIN7_9ZZZZ</name>
<dbReference type="AlphaFoldDB" id="A0A382JIN7"/>
<gene>
    <name evidence="1" type="ORF">METZ01_LOCUS263861</name>
</gene>